<protein>
    <recommendedName>
        <fullName evidence="3">Protein kinase domain-containing protein</fullName>
    </recommendedName>
</protein>
<organism evidence="1 2">
    <name type="scientific">Paramecium primaurelia</name>
    <dbReference type="NCBI Taxonomy" id="5886"/>
    <lineage>
        <taxon>Eukaryota</taxon>
        <taxon>Sar</taxon>
        <taxon>Alveolata</taxon>
        <taxon>Ciliophora</taxon>
        <taxon>Intramacronucleata</taxon>
        <taxon>Oligohymenophorea</taxon>
        <taxon>Peniculida</taxon>
        <taxon>Parameciidae</taxon>
        <taxon>Paramecium</taxon>
    </lineage>
</organism>
<evidence type="ECO:0008006" key="3">
    <source>
        <dbReference type="Google" id="ProtNLM"/>
    </source>
</evidence>
<proteinExistence type="predicted"/>
<comment type="caution">
    <text evidence="1">The sequence shown here is derived from an EMBL/GenBank/DDBJ whole genome shotgun (WGS) entry which is preliminary data.</text>
</comment>
<accession>A0A8S1NRL1</accession>
<sequence>MLEQLKLRCDGYNIKIILKDNQRLINYCAKSQNKYLVNDLKVEGIYFRKVVEQVNDQTFLVNYPQGQVLEQLIQENDFLSEKIIQTILIQILEGLAKLYRNKILGRCFSIENIMWDGNKITMMNYGFYPEVCQTLKNYDHQLDTLLLGQVAYCLITCQPKINSNYLETLICPPVSQELKELTAKMLNSENNRIQLWQIAEYFKSNLPEDIYKFYINSYQDNCKILDQIIIEREQYTYCSIKIIQFEPEDQVIQEDMSYLLYYNKQINENKIIWEQLHNELYRIYLLQNLKKIIKDKYQYQEEQRYLDQLNFIVDKTILIVMCKFQKYLQTEFSGDQCFTLRRVLKDQIMNLKSFFNTDHNLENIKNQTKKKKDTEKHFQMDIFENEFDDIKLAFRQYVLDVYRYYEKNAKNCKDPQEKLENSQIQLRVLMTIILNQVIKNKEVHFKTLKKVVGKQKLCLNDIEIRFFQLASFEQIQEQITEIYQEYFYK</sequence>
<dbReference type="AlphaFoldDB" id="A0A8S1NRL1"/>
<evidence type="ECO:0000313" key="1">
    <source>
        <dbReference type="EMBL" id="CAD8089424.1"/>
    </source>
</evidence>
<reference evidence="1" key="1">
    <citation type="submission" date="2021-01" db="EMBL/GenBank/DDBJ databases">
        <authorList>
            <consortium name="Genoscope - CEA"/>
            <person name="William W."/>
        </authorList>
    </citation>
    <scope>NUCLEOTIDE SEQUENCE</scope>
</reference>
<keyword evidence="2" id="KW-1185">Reference proteome</keyword>
<gene>
    <name evidence="1" type="ORF">PPRIM_AZ9-3.1.T0830186</name>
</gene>
<evidence type="ECO:0000313" key="2">
    <source>
        <dbReference type="Proteomes" id="UP000688137"/>
    </source>
</evidence>
<dbReference type="Proteomes" id="UP000688137">
    <property type="component" value="Unassembled WGS sequence"/>
</dbReference>
<dbReference type="OMA" id="AYCLITC"/>
<name>A0A8S1NRL1_PARPR</name>
<dbReference type="EMBL" id="CAJJDM010000086">
    <property type="protein sequence ID" value="CAD8089424.1"/>
    <property type="molecule type" value="Genomic_DNA"/>
</dbReference>